<keyword evidence="3" id="KW-1133">Transmembrane helix</keyword>
<feature type="coiled-coil region" evidence="1">
    <location>
        <begin position="79"/>
        <end position="106"/>
    </location>
</feature>
<feature type="compositionally biased region" description="Polar residues" evidence="2">
    <location>
        <begin position="1"/>
        <end position="11"/>
    </location>
</feature>
<evidence type="ECO:0000256" key="2">
    <source>
        <dbReference type="SAM" id="MobiDB-lite"/>
    </source>
</evidence>
<feature type="region of interest" description="Disordered" evidence="2">
    <location>
        <begin position="131"/>
        <end position="160"/>
    </location>
</feature>
<feature type="transmembrane region" description="Helical" evidence="3">
    <location>
        <begin position="43"/>
        <end position="67"/>
    </location>
</feature>
<gene>
    <name evidence="4" type="ORF">IAC76_08645</name>
</gene>
<evidence type="ECO:0000256" key="3">
    <source>
        <dbReference type="SAM" id="Phobius"/>
    </source>
</evidence>
<feature type="compositionally biased region" description="Basic and acidic residues" evidence="2">
    <location>
        <begin position="145"/>
        <end position="160"/>
    </location>
</feature>
<proteinExistence type="predicted"/>
<dbReference type="EMBL" id="JADIND010000195">
    <property type="protein sequence ID" value="MBO8431440.1"/>
    <property type="molecule type" value="Genomic_DNA"/>
</dbReference>
<reference evidence="4" key="2">
    <citation type="journal article" date="2021" name="PeerJ">
        <title>Extensive microbial diversity within the chicken gut microbiome revealed by metagenomics and culture.</title>
        <authorList>
            <person name="Gilroy R."/>
            <person name="Ravi A."/>
            <person name="Getino M."/>
            <person name="Pursley I."/>
            <person name="Horton D.L."/>
            <person name="Alikhan N.F."/>
            <person name="Baker D."/>
            <person name="Gharbi K."/>
            <person name="Hall N."/>
            <person name="Watson M."/>
            <person name="Adriaenssens E.M."/>
            <person name="Foster-Nyarko E."/>
            <person name="Jarju S."/>
            <person name="Secka A."/>
            <person name="Antonio M."/>
            <person name="Oren A."/>
            <person name="Chaudhuri R.R."/>
            <person name="La Ragione R."/>
            <person name="Hildebrand F."/>
            <person name="Pallen M.J."/>
        </authorList>
    </citation>
    <scope>NUCLEOTIDE SEQUENCE</scope>
    <source>
        <strain evidence="4">10192</strain>
    </source>
</reference>
<protein>
    <submittedName>
        <fullName evidence="4">Septum formation initiator family protein</fullName>
    </submittedName>
</protein>
<keyword evidence="3" id="KW-0472">Membrane</keyword>
<dbReference type="AlphaFoldDB" id="A0A9D9DST8"/>
<evidence type="ECO:0000313" key="4">
    <source>
        <dbReference type="EMBL" id="MBO8431440.1"/>
    </source>
</evidence>
<reference evidence="4" key="1">
    <citation type="submission" date="2020-10" db="EMBL/GenBank/DDBJ databases">
        <authorList>
            <person name="Gilroy R."/>
        </authorList>
    </citation>
    <scope>NUCLEOTIDE SEQUENCE</scope>
    <source>
        <strain evidence="4">10192</strain>
    </source>
</reference>
<keyword evidence="1" id="KW-0175">Coiled coil</keyword>
<feature type="region of interest" description="Disordered" evidence="2">
    <location>
        <begin position="1"/>
        <end position="21"/>
    </location>
</feature>
<organism evidence="4 5">
    <name type="scientific">Candidatus Scatousia excrementipullorum</name>
    <dbReference type="NCBI Taxonomy" id="2840936"/>
    <lineage>
        <taxon>Bacteria</taxon>
        <taxon>Candidatus Scatousia</taxon>
    </lineage>
</organism>
<evidence type="ECO:0000313" key="5">
    <source>
        <dbReference type="Proteomes" id="UP000823632"/>
    </source>
</evidence>
<dbReference type="Pfam" id="PF04977">
    <property type="entry name" value="DivIC"/>
    <property type="match status" value="1"/>
</dbReference>
<sequence length="160" mass="17997">MENNISDSGVNLPNIPTPPPVNGQEQTLAVKSKKRIKQHKRKIGFYYSFLTVVLLFCLVQVGFGAILNISKIIAYKAKILTMEKVRDDAENRNKELKSDIKFFSKTASLEEIARNNLKMAGEDEVLIIINNNTNSSDSEQNSNAKNKDKNKTDKKTNGEH</sequence>
<name>A0A9D9DST8_9BACT</name>
<comment type="caution">
    <text evidence="4">The sequence shown here is derived from an EMBL/GenBank/DDBJ whole genome shotgun (WGS) entry which is preliminary data.</text>
</comment>
<dbReference type="Proteomes" id="UP000823632">
    <property type="component" value="Unassembled WGS sequence"/>
</dbReference>
<accession>A0A9D9DST8</accession>
<dbReference type="InterPro" id="IPR007060">
    <property type="entry name" value="FtsL/DivIC"/>
</dbReference>
<evidence type="ECO:0000256" key="1">
    <source>
        <dbReference type="SAM" id="Coils"/>
    </source>
</evidence>
<keyword evidence="3" id="KW-0812">Transmembrane</keyword>
<feature type="compositionally biased region" description="Polar residues" evidence="2">
    <location>
        <begin position="133"/>
        <end position="144"/>
    </location>
</feature>